<dbReference type="InterPro" id="IPR008271">
    <property type="entry name" value="Ser/Thr_kinase_AS"/>
</dbReference>
<dbReference type="Proteomes" id="UP001162131">
    <property type="component" value="Unassembled WGS sequence"/>
</dbReference>
<evidence type="ECO:0000256" key="5">
    <source>
        <dbReference type="RuleBase" id="RU000304"/>
    </source>
</evidence>
<dbReference type="GO" id="GO:0035556">
    <property type="term" value="P:intracellular signal transduction"/>
    <property type="evidence" value="ECO:0007669"/>
    <property type="project" value="TreeGrafter"/>
</dbReference>
<dbReference type="InterPro" id="IPR017441">
    <property type="entry name" value="Protein_kinase_ATP_BS"/>
</dbReference>
<keyword evidence="5" id="KW-0418">Kinase</keyword>
<comment type="caution">
    <text evidence="7">The sequence shown here is derived from an EMBL/GenBank/DDBJ whole genome shotgun (WGS) entry which is preliminary data.</text>
</comment>
<dbReference type="SUPFAM" id="SSF56112">
    <property type="entry name" value="Protein kinase-like (PK-like)"/>
    <property type="match status" value="1"/>
</dbReference>
<dbReference type="PROSITE" id="PS50011">
    <property type="entry name" value="PROTEIN_KINASE_DOM"/>
    <property type="match status" value="1"/>
</dbReference>
<keyword evidence="5" id="KW-0723">Serine/threonine-protein kinase</keyword>
<reference evidence="7" key="1">
    <citation type="submission" date="2021-09" db="EMBL/GenBank/DDBJ databases">
        <authorList>
            <consortium name="AG Swart"/>
            <person name="Singh M."/>
            <person name="Singh A."/>
            <person name="Seah K."/>
            <person name="Emmerich C."/>
        </authorList>
    </citation>
    <scope>NUCLEOTIDE SEQUENCE</scope>
    <source>
        <strain evidence="7">ATCC30299</strain>
    </source>
</reference>
<dbReference type="CDD" id="cd14003">
    <property type="entry name" value="STKc_AMPK-like"/>
    <property type="match status" value="1"/>
</dbReference>
<dbReference type="AlphaFoldDB" id="A0AAU9JNH6"/>
<dbReference type="SMART" id="SM00220">
    <property type="entry name" value="S_TKc"/>
    <property type="match status" value="1"/>
</dbReference>
<dbReference type="GO" id="GO:0004674">
    <property type="term" value="F:protein serine/threonine kinase activity"/>
    <property type="evidence" value="ECO:0007669"/>
    <property type="project" value="UniProtKB-KW"/>
</dbReference>
<dbReference type="Gene3D" id="1.10.510.10">
    <property type="entry name" value="Transferase(Phosphotransferase) domain 1"/>
    <property type="match status" value="1"/>
</dbReference>
<gene>
    <name evidence="7" type="ORF">BSTOLATCC_MIC41933</name>
</gene>
<name>A0AAU9JNH6_9CILI</name>
<comment type="similarity">
    <text evidence="5">Belongs to the protein kinase superfamily.</text>
</comment>
<dbReference type="InterPro" id="IPR011009">
    <property type="entry name" value="Kinase-like_dom_sf"/>
</dbReference>
<protein>
    <recommendedName>
        <fullName evidence="6">Protein kinase domain-containing protein</fullName>
    </recommendedName>
</protein>
<proteinExistence type="inferred from homology"/>
<keyword evidence="2 4" id="KW-0547">Nucleotide-binding</keyword>
<evidence type="ECO:0000256" key="1">
    <source>
        <dbReference type="ARBA" id="ARBA00011245"/>
    </source>
</evidence>
<dbReference type="GO" id="GO:0005737">
    <property type="term" value="C:cytoplasm"/>
    <property type="evidence" value="ECO:0007669"/>
    <property type="project" value="TreeGrafter"/>
</dbReference>
<evidence type="ECO:0000256" key="3">
    <source>
        <dbReference type="ARBA" id="ARBA00022840"/>
    </source>
</evidence>
<evidence type="ECO:0000259" key="6">
    <source>
        <dbReference type="PROSITE" id="PS50011"/>
    </source>
</evidence>
<dbReference type="EMBL" id="CAJZBQ010000041">
    <property type="protein sequence ID" value="CAG9326659.1"/>
    <property type="molecule type" value="Genomic_DNA"/>
</dbReference>
<organism evidence="7 8">
    <name type="scientific">Blepharisma stoltei</name>
    <dbReference type="NCBI Taxonomy" id="1481888"/>
    <lineage>
        <taxon>Eukaryota</taxon>
        <taxon>Sar</taxon>
        <taxon>Alveolata</taxon>
        <taxon>Ciliophora</taxon>
        <taxon>Postciliodesmatophora</taxon>
        <taxon>Heterotrichea</taxon>
        <taxon>Heterotrichida</taxon>
        <taxon>Blepharismidae</taxon>
        <taxon>Blepharisma</taxon>
    </lineage>
</organism>
<feature type="binding site" evidence="4">
    <location>
        <position position="138"/>
    </location>
    <ligand>
        <name>ATP</name>
        <dbReference type="ChEBI" id="CHEBI:30616"/>
    </ligand>
</feature>
<dbReference type="GO" id="GO:0005524">
    <property type="term" value="F:ATP binding"/>
    <property type="evidence" value="ECO:0007669"/>
    <property type="project" value="UniProtKB-UniRule"/>
</dbReference>
<dbReference type="InterPro" id="IPR000719">
    <property type="entry name" value="Prot_kinase_dom"/>
</dbReference>
<dbReference type="PROSITE" id="PS00107">
    <property type="entry name" value="PROTEIN_KINASE_ATP"/>
    <property type="match status" value="1"/>
</dbReference>
<feature type="domain" description="Protein kinase" evidence="6">
    <location>
        <begin position="109"/>
        <end position="363"/>
    </location>
</feature>
<evidence type="ECO:0000256" key="2">
    <source>
        <dbReference type="ARBA" id="ARBA00022741"/>
    </source>
</evidence>
<keyword evidence="8" id="KW-1185">Reference proteome</keyword>
<dbReference type="PROSITE" id="PS00108">
    <property type="entry name" value="PROTEIN_KINASE_ST"/>
    <property type="match status" value="1"/>
</dbReference>
<sequence length="397" mass="45177">MQGKCPLEPKNRFINLKPISQKLFSRTMLNFNTSPSNAASDRAPSNNNEEIIKNNIRQTNRVLTVLSPKNSKPTLIIKKRSKTPRIQTPLTTQGSTNDLEIAKDPIDFYDFGKILGIGSYAIVREAVYAPSLTKYAVKIYEKSKLIDPHKKRNVKKEVVIMSTLNHPFIIKMKECISTKHQLYIFMEYVGGMSLHKYLKAMPNRKLNEDEGRRIFGQILSAVDYCHSLGIAHRDIKLENILIDKYNNIKLIDFGFSTYVSSDKKNTVFCGTPSYMAPEIIARRGYQAASADIWALGVLLYVLLCGNYPFRGKTDQEVYKNILIGNYEAPSGVSYLAKSLIRKTLQSDPNKRPLCSQIKEDPWMKCTNILQPSNSHIDLDKLQFISQKTLKGKENKEN</sequence>
<accession>A0AAU9JNH6</accession>
<evidence type="ECO:0000313" key="8">
    <source>
        <dbReference type="Proteomes" id="UP001162131"/>
    </source>
</evidence>
<evidence type="ECO:0000313" key="7">
    <source>
        <dbReference type="EMBL" id="CAG9326659.1"/>
    </source>
</evidence>
<keyword evidence="5" id="KW-0808">Transferase</keyword>
<comment type="subunit">
    <text evidence="1">Monomer.</text>
</comment>
<evidence type="ECO:0000256" key="4">
    <source>
        <dbReference type="PROSITE-ProRule" id="PRU10141"/>
    </source>
</evidence>
<dbReference type="FunFam" id="1.10.510.10:FF:000571">
    <property type="entry name" value="Maternal embryonic leucine zipper kinase"/>
    <property type="match status" value="1"/>
</dbReference>
<dbReference type="PANTHER" id="PTHR24346:SF30">
    <property type="entry name" value="MATERNAL EMBRYONIC LEUCINE ZIPPER KINASE"/>
    <property type="match status" value="1"/>
</dbReference>
<dbReference type="PANTHER" id="PTHR24346">
    <property type="entry name" value="MAP/MICROTUBULE AFFINITY-REGULATING KINASE"/>
    <property type="match status" value="1"/>
</dbReference>
<keyword evidence="3 4" id="KW-0067">ATP-binding</keyword>
<dbReference type="Pfam" id="PF00069">
    <property type="entry name" value="Pkinase"/>
    <property type="match status" value="1"/>
</dbReference>